<accession>A0A2K9A5V5</accession>
<name>A0A2K9A5V5_9GAMM</name>
<evidence type="ECO:0000313" key="3">
    <source>
        <dbReference type="Proteomes" id="UP000232693"/>
    </source>
</evidence>
<dbReference type="AlphaFoldDB" id="A0A2K9A5V5"/>
<organism evidence="2 3">
    <name type="scientific">Kangiella profundi</name>
    <dbReference type="NCBI Taxonomy" id="1561924"/>
    <lineage>
        <taxon>Bacteria</taxon>
        <taxon>Pseudomonadati</taxon>
        <taxon>Pseudomonadota</taxon>
        <taxon>Gammaproteobacteria</taxon>
        <taxon>Kangiellales</taxon>
        <taxon>Kangiellaceae</taxon>
        <taxon>Kangiella</taxon>
    </lineage>
</organism>
<keyword evidence="1" id="KW-1133">Transmembrane helix</keyword>
<dbReference type="EMBL" id="CP025120">
    <property type="protein sequence ID" value="AUD79225.1"/>
    <property type="molecule type" value="Genomic_DNA"/>
</dbReference>
<dbReference type="InterPro" id="IPR005625">
    <property type="entry name" value="PepSY-ass_TM"/>
</dbReference>
<protein>
    <recommendedName>
        <fullName evidence="4">PepSY domain-containing protein</fullName>
    </recommendedName>
</protein>
<reference evidence="2 3" key="1">
    <citation type="submission" date="2017-12" db="EMBL/GenBank/DDBJ databases">
        <title>Kangiella profundi FT102 completed genome.</title>
        <authorList>
            <person name="Xu J."/>
            <person name="Wang J."/>
            <person name="Lu Y."/>
        </authorList>
    </citation>
    <scope>NUCLEOTIDE SEQUENCE [LARGE SCALE GENOMIC DNA]</scope>
    <source>
        <strain evidence="2 3">FT102</strain>
    </source>
</reference>
<sequence length="260" mass="29690">MKMSRKNPATPNSKSRYKMHFRKWHRRLGFLAAIFLLNLSITGLLLNHYQALSLHKNFVSASLLLNWYGVKAPKSATCQSQKELKVCQIGDQYFINGSYWMESSSDSLLLAESPLGITFVTNDTVYWLTDSGQLIDQVSITDSIDSAAISATIEDEHLLIETLSGLYSFDEQVFDWKEINTEVDFQSLERVVLERDKLSDLQDKYRSRQITQLKLVQDLHSGAIFGVTGTLFTDITALILIWLVISGFVTWYRRRSKTST</sequence>
<dbReference type="Pfam" id="PF03929">
    <property type="entry name" value="PepSY_TM"/>
    <property type="match status" value="1"/>
</dbReference>
<feature type="transmembrane region" description="Helical" evidence="1">
    <location>
        <begin position="223"/>
        <end position="252"/>
    </location>
</feature>
<evidence type="ECO:0000256" key="1">
    <source>
        <dbReference type="SAM" id="Phobius"/>
    </source>
</evidence>
<gene>
    <name evidence="2" type="ORF">CW740_08195</name>
</gene>
<evidence type="ECO:0000313" key="2">
    <source>
        <dbReference type="EMBL" id="AUD79225.1"/>
    </source>
</evidence>
<keyword evidence="1" id="KW-0472">Membrane</keyword>
<evidence type="ECO:0008006" key="4">
    <source>
        <dbReference type="Google" id="ProtNLM"/>
    </source>
</evidence>
<dbReference type="KEGG" id="kpd:CW740_08195"/>
<keyword evidence="3" id="KW-1185">Reference proteome</keyword>
<proteinExistence type="predicted"/>
<dbReference type="Proteomes" id="UP000232693">
    <property type="component" value="Chromosome"/>
</dbReference>
<keyword evidence="1" id="KW-0812">Transmembrane</keyword>